<dbReference type="HOGENOM" id="CLU_029601_0_3_9"/>
<dbReference type="Gene3D" id="3.40.50.450">
    <property type="match status" value="1"/>
</dbReference>
<accession>E0NN71</accession>
<dbReference type="AlphaFoldDB" id="E0NN71"/>
<reference evidence="3 4" key="1">
    <citation type="submission" date="2010-07" db="EMBL/GenBank/DDBJ databases">
        <authorList>
            <person name="Muzny D."/>
            <person name="Qin X."/>
            <person name="Deng J."/>
            <person name="Jiang H."/>
            <person name="Liu Y."/>
            <person name="Qu J."/>
            <person name="Song X.-Z."/>
            <person name="Zhang L."/>
            <person name="Thornton R."/>
            <person name="Coyle M."/>
            <person name="Francisco L."/>
            <person name="Jackson L."/>
            <person name="Javaid M."/>
            <person name="Korchina V."/>
            <person name="Kovar C."/>
            <person name="Mata R."/>
            <person name="Mathew T."/>
            <person name="Ngo R."/>
            <person name="Nguyen L."/>
            <person name="Nguyen N."/>
            <person name="Okwuonu G."/>
            <person name="Ongeri F."/>
            <person name="Pham C."/>
            <person name="Simmons D."/>
            <person name="Wilczek-Boney K."/>
            <person name="Hale W."/>
            <person name="Jakkamsetti A."/>
            <person name="Pham P."/>
            <person name="Ruth R."/>
            <person name="San Lucas F."/>
            <person name="Warren J."/>
            <person name="Zhang J."/>
            <person name="Zhao Z."/>
            <person name="Zhou C."/>
            <person name="Zhu D."/>
            <person name="Lee S."/>
            <person name="Bess C."/>
            <person name="Blankenburg K."/>
            <person name="Forbes L."/>
            <person name="Fu Q."/>
            <person name="Gubbala S."/>
            <person name="Hirani K."/>
            <person name="Jayaseelan J.C."/>
            <person name="Lara F."/>
            <person name="Munidasa M."/>
            <person name="Palculict T."/>
            <person name="Patil S."/>
            <person name="Pu L.-L."/>
            <person name="Saada N."/>
            <person name="Tang L."/>
            <person name="Weissenberger G."/>
            <person name="Zhu Y."/>
            <person name="Hemphill L."/>
            <person name="Shang Y."/>
            <person name="Youmans B."/>
            <person name="Ayvaz T."/>
            <person name="Ross M."/>
            <person name="Santibanez J."/>
            <person name="Aqrawi P."/>
            <person name="Gross S."/>
            <person name="Joshi V."/>
            <person name="Fowler G."/>
            <person name="Nazareth L."/>
            <person name="Reid J."/>
            <person name="Worley K."/>
            <person name="Petrosino J."/>
            <person name="Highlander S."/>
            <person name="Gibbs R."/>
        </authorList>
    </citation>
    <scope>NUCLEOTIDE SEQUENCE [LARGE SCALE GENOMIC DNA]</scope>
    <source>
        <strain evidence="3 4">ATCC BAA-1640</strain>
    </source>
</reference>
<dbReference type="InterPro" id="IPR036388">
    <property type="entry name" value="WH-like_DNA-bd_sf"/>
</dbReference>
<organism evidence="3 4">
    <name type="scientific">Peptoniphilus duerdenii ATCC BAA-1640</name>
    <dbReference type="NCBI Taxonomy" id="862517"/>
    <lineage>
        <taxon>Bacteria</taxon>
        <taxon>Bacillati</taxon>
        <taxon>Bacillota</taxon>
        <taxon>Tissierellia</taxon>
        <taxon>Tissierellales</taxon>
        <taxon>Peptoniphilaceae</taxon>
        <taxon>Peptoniphilus</taxon>
    </lineage>
</organism>
<evidence type="ECO:0000313" key="4">
    <source>
        <dbReference type="Proteomes" id="UP000003280"/>
    </source>
</evidence>
<dbReference type="InterPro" id="IPR036390">
    <property type="entry name" value="WH_DNA-bd_sf"/>
</dbReference>
<evidence type="ECO:0000256" key="1">
    <source>
        <dbReference type="ARBA" id="ARBA00006525"/>
    </source>
</evidence>
<dbReference type="RefSeq" id="WP_008902385.1">
    <property type="nucleotide sequence ID" value="NZ_GL397071.1"/>
</dbReference>
<dbReference type="GO" id="GO:0009294">
    <property type="term" value="P:DNA-mediated transformation"/>
    <property type="evidence" value="ECO:0007669"/>
    <property type="project" value="InterPro"/>
</dbReference>
<dbReference type="Proteomes" id="UP000003280">
    <property type="component" value="Unassembled WGS sequence"/>
</dbReference>
<dbReference type="InterPro" id="IPR057666">
    <property type="entry name" value="DrpA_SLOG"/>
</dbReference>
<feature type="domain" description="Smf/DprA SLOG" evidence="2">
    <location>
        <begin position="79"/>
        <end position="286"/>
    </location>
</feature>
<dbReference type="Gene3D" id="1.10.10.10">
    <property type="entry name" value="Winged helix-like DNA-binding domain superfamily/Winged helix DNA-binding domain"/>
    <property type="match status" value="1"/>
</dbReference>
<sequence>MNYDEMLVYLNAKGISNSEILIIDEFFSDNNLTADDLKDITNNIELKSLVQKATFQKLKDYDEDLLKKLYEYNDKHGIKVITYNDEIYPVSLKLIENSPAVLYYMGSFNEETIKIAIVGARNHTEYGAYVTEKFASDLCELGVEIVSGMAYGIDSIAHKTALKYGARTTCVLGTGVDICYPSKNRKIYEEVREKGLIVSEFPPTSGPMPYRFPLRNRIISGLSDGVIVVEAKDRSGSLITARVGAEQGKEVFAVPGNINSVYSEGTNKLIRDGAIIALEVGDIVENIYKLQEACLDKKNKKMRTELGEDELIVYDLIVKGKNDVDSIVQNTNFSVSQVSGILTVLEIKGVIMEESMGRFMSK</sequence>
<proteinExistence type="inferred from homology"/>
<comment type="similarity">
    <text evidence="1">Belongs to the DprA/Smf family.</text>
</comment>
<dbReference type="PANTHER" id="PTHR43022">
    <property type="entry name" value="PROTEIN SMF"/>
    <property type="match status" value="1"/>
</dbReference>
<evidence type="ECO:0000259" key="2">
    <source>
        <dbReference type="Pfam" id="PF02481"/>
    </source>
</evidence>
<dbReference type="SUPFAM" id="SSF102405">
    <property type="entry name" value="MCP/YpsA-like"/>
    <property type="match status" value="1"/>
</dbReference>
<name>E0NN71_9FIRM</name>
<gene>
    <name evidence="3" type="primary">dprA</name>
    <name evidence="3" type="ORF">HMPREF9225_1610</name>
</gene>
<protein>
    <submittedName>
        <fullName evidence="3">DNA protecting protein DprA</fullName>
    </submittedName>
</protein>
<dbReference type="SUPFAM" id="SSF46785">
    <property type="entry name" value="Winged helix' DNA-binding domain"/>
    <property type="match status" value="1"/>
</dbReference>
<dbReference type="NCBIfam" id="TIGR00732">
    <property type="entry name" value="dprA"/>
    <property type="match status" value="1"/>
</dbReference>
<dbReference type="InterPro" id="IPR003488">
    <property type="entry name" value="DprA"/>
</dbReference>
<dbReference type="EMBL" id="AEEH01000048">
    <property type="protein sequence ID" value="EFM24744.1"/>
    <property type="molecule type" value="Genomic_DNA"/>
</dbReference>
<dbReference type="STRING" id="862517.HMPREF9225_1610"/>
<dbReference type="OrthoDB" id="9785707at2"/>
<dbReference type="Pfam" id="PF02481">
    <property type="entry name" value="DNA_processg_A"/>
    <property type="match status" value="1"/>
</dbReference>
<comment type="caution">
    <text evidence="3">The sequence shown here is derived from an EMBL/GenBank/DDBJ whole genome shotgun (WGS) entry which is preliminary data.</text>
</comment>
<dbReference type="eggNOG" id="COG0758">
    <property type="taxonomic scope" value="Bacteria"/>
</dbReference>
<evidence type="ECO:0000313" key="3">
    <source>
        <dbReference type="EMBL" id="EFM24744.1"/>
    </source>
</evidence>
<keyword evidence="4" id="KW-1185">Reference proteome</keyword>
<dbReference type="PANTHER" id="PTHR43022:SF1">
    <property type="entry name" value="PROTEIN SMF"/>
    <property type="match status" value="1"/>
</dbReference>